<feature type="transmembrane region" description="Helical" evidence="2">
    <location>
        <begin position="177"/>
        <end position="198"/>
    </location>
</feature>
<feature type="region of interest" description="Disordered" evidence="1">
    <location>
        <begin position="1"/>
        <end position="26"/>
    </location>
</feature>
<dbReference type="Proteomes" id="UP000326687">
    <property type="component" value="Unassembled WGS sequence"/>
</dbReference>
<accession>A0A5N3S2M3</accession>
<keyword evidence="2" id="KW-0472">Membrane</keyword>
<keyword evidence="2" id="KW-0812">Transmembrane</keyword>
<feature type="transmembrane region" description="Helical" evidence="2">
    <location>
        <begin position="70"/>
        <end position="87"/>
    </location>
</feature>
<name>A0A5N3S2M3_9VIBR</name>
<gene>
    <name evidence="3" type="ORF">F2Z80_18555</name>
</gene>
<dbReference type="AlphaFoldDB" id="A0A5N3S2M3"/>
<feature type="transmembrane region" description="Helical" evidence="2">
    <location>
        <begin position="35"/>
        <end position="54"/>
    </location>
</feature>
<feature type="transmembrane region" description="Helical" evidence="2">
    <location>
        <begin position="138"/>
        <end position="156"/>
    </location>
</feature>
<proteinExistence type="predicted"/>
<evidence type="ECO:0000256" key="1">
    <source>
        <dbReference type="SAM" id="MobiDB-lite"/>
    </source>
</evidence>
<dbReference type="RefSeq" id="WP_150896741.1">
    <property type="nucleotide sequence ID" value="NZ_VXDD01000003.1"/>
</dbReference>
<feature type="compositionally biased region" description="Polar residues" evidence="1">
    <location>
        <begin position="11"/>
        <end position="20"/>
    </location>
</feature>
<reference evidence="3 4" key="1">
    <citation type="submission" date="2019-09" db="EMBL/GenBank/DDBJ databases">
        <title>Vibrio Fortis S7-72.</title>
        <authorList>
            <person name="Das S.K."/>
        </authorList>
    </citation>
    <scope>NUCLEOTIDE SEQUENCE [LARGE SCALE GENOMIC DNA]</scope>
    <source>
        <strain evidence="3 4">S7-72</strain>
    </source>
</reference>
<comment type="caution">
    <text evidence="3">The sequence shown here is derived from an EMBL/GenBank/DDBJ whole genome shotgun (WGS) entry which is preliminary data.</text>
</comment>
<evidence type="ECO:0008006" key="5">
    <source>
        <dbReference type="Google" id="ProtNLM"/>
    </source>
</evidence>
<evidence type="ECO:0000313" key="4">
    <source>
        <dbReference type="Proteomes" id="UP000326687"/>
    </source>
</evidence>
<evidence type="ECO:0000313" key="3">
    <source>
        <dbReference type="EMBL" id="KAB0301086.1"/>
    </source>
</evidence>
<protein>
    <recommendedName>
        <fullName evidence="5">DUF4234 domain-containing protein</fullName>
    </recommendedName>
</protein>
<sequence>MQEITNMPCDETQNVSSPSEQKPGKIKASYPRKPFVDALLFFCTFGLYSSFWLYRRVKEIKLISRADFKPWLWVFVPYFAIVQFFAFRNLGKALSDLEDDSTESKVKTIYDLGWLGFVLTTLYFSVTSKWATPAWLEFVVYIFAAISFGAIAYRVNAYKKQVKGLEFTGKERGFNPLEWVIVLVMTPTVLGVFAFSIISPLMVEKLDTFSDGSVFVQENHDYQLTFHGKGWQQVEVGTYSDGTALAEFESEDFDAYFTVFENGKFSANDVNDHIQWRRQWFGEQIGNSSCREERHFIGDEFVVKIEVICVKDTFKPDAAAFLALIHSQDKTYELLGVLSQPELSFNRRKPQFEAMIREFTLQ</sequence>
<dbReference type="EMBL" id="VXDD01000003">
    <property type="protein sequence ID" value="KAB0301086.1"/>
    <property type="molecule type" value="Genomic_DNA"/>
</dbReference>
<organism evidence="3 4">
    <name type="scientific">Vibrio fortis</name>
    <dbReference type="NCBI Taxonomy" id="212667"/>
    <lineage>
        <taxon>Bacteria</taxon>
        <taxon>Pseudomonadati</taxon>
        <taxon>Pseudomonadota</taxon>
        <taxon>Gammaproteobacteria</taxon>
        <taxon>Vibrionales</taxon>
        <taxon>Vibrionaceae</taxon>
        <taxon>Vibrio</taxon>
    </lineage>
</organism>
<evidence type="ECO:0000256" key="2">
    <source>
        <dbReference type="SAM" id="Phobius"/>
    </source>
</evidence>
<keyword evidence="2" id="KW-1133">Transmembrane helix</keyword>